<evidence type="ECO:0000313" key="4">
    <source>
        <dbReference type="EMBL" id="AFC84874.1"/>
    </source>
</evidence>
<protein>
    <recommendedName>
        <fullName evidence="2">LPS-assembly protein LptD</fullName>
    </recommendedName>
</protein>
<feature type="domain" description="LptD C-terminal" evidence="3">
    <location>
        <begin position="359"/>
        <end position="746"/>
    </location>
</feature>
<dbReference type="GO" id="GO:0043165">
    <property type="term" value="P:Gram-negative-bacterium-type cell outer membrane assembly"/>
    <property type="evidence" value="ECO:0007669"/>
    <property type="project" value="UniProtKB-UniRule"/>
</dbReference>
<comment type="subcellular location">
    <subcellularLocation>
        <location evidence="2">Cell outer membrane</location>
    </subcellularLocation>
</comment>
<dbReference type="GO" id="GO:0015920">
    <property type="term" value="P:lipopolysaccharide transport"/>
    <property type="evidence" value="ECO:0007669"/>
    <property type="project" value="InterPro"/>
</dbReference>
<comment type="function">
    <text evidence="2">Together with LptE, is involved in the assembly of lipopolysaccharide (LPS) at the surface of the outer membrane.</text>
</comment>
<dbReference type="GO" id="GO:1990351">
    <property type="term" value="C:transporter complex"/>
    <property type="evidence" value="ECO:0007669"/>
    <property type="project" value="TreeGrafter"/>
</dbReference>
<dbReference type="PANTHER" id="PTHR30189:SF1">
    <property type="entry name" value="LPS-ASSEMBLY PROTEIN LPTD"/>
    <property type="match status" value="1"/>
</dbReference>
<dbReference type="STRING" id="767434.Fraau_0385"/>
<dbReference type="eggNOG" id="COG1452">
    <property type="taxonomic scope" value="Bacteria"/>
</dbReference>
<dbReference type="InterPro" id="IPR050218">
    <property type="entry name" value="LptD"/>
</dbReference>
<keyword evidence="2" id="KW-0732">Signal</keyword>
<dbReference type="HOGENOM" id="CLU_009039_0_0_6"/>
<dbReference type="AlphaFoldDB" id="H8L3R9"/>
<comment type="subunit">
    <text evidence="2">Component of the lipopolysaccharide transport and assembly complex. Interacts with LptE and LptA.</text>
</comment>
<dbReference type="GO" id="GO:0009279">
    <property type="term" value="C:cell outer membrane"/>
    <property type="evidence" value="ECO:0007669"/>
    <property type="project" value="UniProtKB-SubCell"/>
</dbReference>
<dbReference type="HAMAP" id="MF_01411">
    <property type="entry name" value="LPS_assembly_LptD"/>
    <property type="match status" value="1"/>
</dbReference>
<evidence type="ECO:0000313" key="5">
    <source>
        <dbReference type="Proteomes" id="UP000005234"/>
    </source>
</evidence>
<keyword evidence="1 2" id="KW-0998">Cell outer membrane</keyword>
<dbReference type="KEGG" id="fau:Fraau_0385"/>
<keyword evidence="5" id="KW-1185">Reference proteome</keyword>
<dbReference type="EMBL" id="CP003350">
    <property type="protein sequence ID" value="AFC84874.1"/>
    <property type="molecule type" value="Genomic_DNA"/>
</dbReference>
<reference evidence="4" key="1">
    <citation type="submission" date="2012-02" db="EMBL/GenBank/DDBJ databases">
        <title>The complete genome of Frateuria aurantia DSM 6220.</title>
        <authorList>
            <consortium name="US DOE Joint Genome Institute (JGI-PGF)"/>
            <person name="Lucas S."/>
            <person name="Copeland A."/>
            <person name="Lapidus A."/>
            <person name="Glavina del Rio T."/>
            <person name="Dalin E."/>
            <person name="Tice H."/>
            <person name="Bruce D."/>
            <person name="Goodwin L."/>
            <person name="Pitluck S."/>
            <person name="Peters L."/>
            <person name="Ovchinnikova G."/>
            <person name="Teshima H."/>
            <person name="Kyrpides N."/>
            <person name="Mavromatis K."/>
            <person name="Ivanova N."/>
            <person name="Brettin T."/>
            <person name="Detter J.C."/>
            <person name="Han C."/>
            <person name="Larimer F."/>
            <person name="Land M."/>
            <person name="Hauser L."/>
            <person name="Markowitz V."/>
            <person name="Cheng J.-F."/>
            <person name="Hugenholtz P."/>
            <person name="Woyke T."/>
            <person name="Wu D."/>
            <person name="Brambilla E."/>
            <person name="Klenk H.-P."/>
            <person name="Eisen J.A."/>
        </authorList>
    </citation>
    <scope>NUCLEOTIDE SEQUENCE</scope>
    <source>
        <strain evidence="4">DSM 6220</strain>
    </source>
</reference>
<dbReference type="Pfam" id="PF04453">
    <property type="entry name" value="LptD"/>
    <property type="match status" value="1"/>
</dbReference>
<comment type="similarity">
    <text evidence="2">Belongs to the LptD family.</text>
</comment>
<keyword evidence="2" id="KW-0472">Membrane</keyword>
<gene>
    <name evidence="2" type="primary">lptD</name>
    <name evidence="4" type="ordered locus">Fraau_0385</name>
</gene>
<dbReference type="InterPro" id="IPR020889">
    <property type="entry name" value="LipoPS_assembly_LptD"/>
</dbReference>
<dbReference type="PANTHER" id="PTHR30189">
    <property type="entry name" value="LPS-ASSEMBLY PROTEIN"/>
    <property type="match status" value="1"/>
</dbReference>
<evidence type="ECO:0000259" key="3">
    <source>
        <dbReference type="Pfam" id="PF04453"/>
    </source>
</evidence>
<comment type="caution">
    <text evidence="2">Lacks conserved residue(s) required for the propagation of feature annotation.</text>
</comment>
<sequence length="834" mass="94709">MPKFRRFLLALLSSMNLTRLPVTPTQRTMPPRRLLALAAALALLGAESGPVSGQSQPPHAKRNLSCPLGSYLCPTLPPSYAICRTHSTLDFFDPGLPQDTRLRPTAETHVSGRSLTSLNQTIYHLQGEANLVRADQRLQADTVDYDGDSSDYEARGNVRMQQAGELIAADHVKGNSDRGTGTADGHLRYQMLLSRGNGTADSVSMLDINRSSYLMSSYSTCDIGHHVWEIRSKQIRIDKQRGRGTARDVKFYYRGVPWMYLPYFGFPTDNRRESGFLSPELSHTSRSGYVIGAPYYFNLAPNYDLTVNPRIYTRRGVVLEETFRYKTRRSTGLLGVEYNPHDGAPKDSGTLYNTEDHARYLMKFVSHTRLWDNWSLDTNINRASDGAFLYDYGSDLYTSAIGTLASTAYLNGHGKWWTSSIGADVYQNINPFLNNSVMQYNRLPHAVFNMDRPLTRWLDFGMDDEATAFRKPGNVEGQREDIYPWLAADFRGSAWFVKPRVGYRYTAYQLQPGYNHYNAYGPIAPDEQSPFNQATMQRSLPIVSLDSGLVFDRQTSLFGQQYTQTLEPRLFYLYVPYRNQNNLPLFDTGIDTLDYQQLFSTNQYSGADRQMNANNLTAALTTRFLDDSGTERFSASLGQIQYFAPQRVILPYETNSQVGRIIQTNTEPTNWARSNYVFQGSLSLADNWRVTTTYQYDPNTHQTDVGIMQLQHRFGDGGLVDFSYLYRRGLLNQYSTAAVYPLTDRWRLLGSLTWSVVDHELIEALGGVEYDSCCVSFRVVDRSYVNTSSFSNMYTNNKRDNSFMFEVVFKGLGSSSNQVESMLRRDILGYQGYQ</sequence>
<accession>H8L3R9</accession>
<dbReference type="InterPro" id="IPR007543">
    <property type="entry name" value="LptD_C"/>
</dbReference>
<name>H8L3R9_FRAAD</name>
<proteinExistence type="inferred from homology"/>
<evidence type="ECO:0000256" key="1">
    <source>
        <dbReference type="ARBA" id="ARBA00023237"/>
    </source>
</evidence>
<organism evidence="4 5">
    <name type="scientific">Frateuria aurantia (strain ATCC 33424 / DSM 6220 / KCTC 2777 / LMG 1558 / NBRC 3245 / NCIMB 13370)</name>
    <name type="common">Acetobacter aurantius</name>
    <dbReference type="NCBI Taxonomy" id="767434"/>
    <lineage>
        <taxon>Bacteria</taxon>
        <taxon>Pseudomonadati</taxon>
        <taxon>Pseudomonadota</taxon>
        <taxon>Gammaproteobacteria</taxon>
        <taxon>Lysobacterales</taxon>
        <taxon>Rhodanobacteraceae</taxon>
        <taxon>Frateuria</taxon>
    </lineage>
</organism>
<dbReference type="Proteomes" id="UP000005234">
    <property type="component" value="Chromosome"/>
</dbReference>
<evidence type="ECO:0000256" key="2">
    <source>
        <dbReference type="HAMAP-Rule" id="MF_01411"/>
    </source>
</evidence>